<feature type="compositionally biased region" description="Low complexity" evidence="2">
    <location>
        <begin position="28"/>
        <end position="38"/>
    </location>
</feature>
<feature type="coiled-coil region" evidence="1">
    <location>
        <begin position="311"/>
        <end position="338"/>
    </location>
</feature>
<feature type="compositionally biased region" description="Polar residues" evidence="2">
    <location>
        <begin position="722"/>
        <end position="733"/>
    </location>
</feature>
<dbReference type="SUPFAM" id="SSF49879">
    <property type="entry name" value="SMAD/FHA domain"/>
    <property type="match status" value="1"/>
</dbReference>
<reference evidence="5" key="2">
    <citation type="submission" date="2025-08" db="UniProtKB">
        <authorList>
            <consortium name="RefSeq"/>
        </authorList>
    </citation>
    <scope>IDENTIFICATION</scope>
    <source>
        <tissue evidence="5">Leaf</tissue>
    </source>
</reference>
<feature type="compositionally biased region" description="Basic and acidic residues" evidence="2">
    <location>
        <begin position="671"/>
        <end position="687"/>
    </location>
</feature>
<evidence type="ECO:0000313" key="5">
    <source>
        <dbReference type="RefSeq" id="XP_021851747.2"/>
    </source>
</evidence>
<feature type="compositionally biased region" description="Pro residues" evidence="2">
    <location>
        <begin position="1"/>
        <end position="19"/>
    </location>
</feature>
<dbReference type="GO" id="GO:0003729">
    <property type="term" value="F:mRNA binding"/>
    <property type="evidence" value="ECO:0000318"/>
    <property type="project" value="GO_Central"/>
</dbReference>
<feature type="compositionally biased region" description="Basic and acidic residues" evidence="2">
    <location>
        <begin position="69"/>
        <end position="82"/>
    </location>
</feature>
<keyword evidence="1" id="KW-0175">Coiled coil</keyword>
<dbReference type="InterPro" id="IPR050923">
    <property type="entry name" value="Cell_Proc_Reg/RNA_Proc"/>
</dbReference>
<proteinExistence type="predicted"/>
<name>A0A9R0IMG2_SPIOL</name>
<dbReference type="Pfam" id="PF00498">
    <property type="entry name" value="FHA"/>
    <property type="match status" value="1"/>
</dbReference>
<dbReference type="PANTHER" id="PTHR23308">
    <property type="entry name" value="NUCLEAR INHIBITOR OF PROTEIN PHOSPHATASE-1"/>
    <property type="match status" value="1"/>
</dbReference>
<protein>
    <submittedName>
        <fullName evidence="5">Uncharacterized protein isoform X1</fullName>
    </submittedName>
</protein>
<dbReference type="SMART" id="SM00240">
    <property type="entry name" value="FHA"/>
    <property type="match status" value="1"/>
</dbReference>
<feature type="compositionally biased region" description="Basic and acidic residues" evidence="2">
    <location>
        <begin position="704"/>
        <end position="714"/>
    </location>
</feature>
<dbReference type="CDD" id="cd22677">
    <property type="entry name" value="FHA_Kanadaptin"/>
    <property type="match status" value="1"/>
</dbReference>
<dbReference type="Gene3D" id="2.60.200.20">
    <property type="match status" value="1"/>
</dbReference>
<organism evidence="4 5">
    <name type="scientific">Spinacia oleracea</name>
    <name type="common">Spinach</name>
    <dbReference type="NCBI Taxonomy" id="3562"/>
    <lineage>
        <taxon>Eukaryota</taxon>
        <taxon>Viridiplantae</taxon>
        <taxon>Streptophyta</taxon>
        <taxon>Embryophyta</taxon>
        <taxon>Tracheophyta</taxon>
        <taxon>Spermatophyta</taxon>
        <taxon>Magnoliopsida</taxon>
        <taxon>eudicotyledons</taxon>
        <taxon>Gunneridae</taxon>
        <taxon>Pentapetalae</taxon>
        <taxon>Caryophyllales</taxon>
        <taxon>Chenopodiaceae</taxon>
        <taxon>Chenopodioideae</taxon>
        <taxon>Anserineae</taxon>
        <taxon>Spinacia</taxon>
    </lineage>
</organism>
<accession>A0A9R0IMG2</accession>
<dbReference type="GeneID" id="110791301"/>
<feature type="region of interest" description="Disordered" evidence="2">
    <location>
        <begin position="1"/>
        <end position="88"/>
    </location>
</feature>
<feature type="region of interest" description="Disordered" evidence="2">
    <location>
        <begin position="664"/>
        <end position="733"/>
    </location>
</feature>
<evidence type="ECO:0000313" key="4">
    <source>
        <dbReference type="Proteomes" id="UP000813463"/>
    </source>
</evidence>
<evidence type="ECO:0000259" key="3">
    <source>
        <dbReference type="PROSITE" id="PS50006"/>
    </source>
</evidence>
<dbReference type="Proteomes" id="UP000813463">
    <property type="component" value="Chromosome 1"/>
</dbReference>
<keyword evidence="4" id="KW-1185">Reference proteome</keyword>
<dbReference type="InterPro" id="IPR000253">
    <property type="entry name" value="FHA_dom"/>
</dbReference>
<sequence>MDPPPPAPPLAPPLAPHLAPPSSLNDGITDTISYSSSTEIEESPTESAMAPPNPKISVAELPPPSSNTTEKKPSQNSNKDKNPVSIPYSIPPWSEAPTLPFFLEVLKDGTIIDHLDVTKKGAYMFGRIDLCDFILEHPTVSRFHAVLQFKGNDGAFLYDLGSTHGTSVNKKQVNKKDYVNLHVGDVIRFGLSTRLYIVQGPEELMPQEADLSNIRYAKDREASLRRAKEDAAQADGILWGMREDAIEEVEDDCDEITWQNYKGELTEKQQKTREKVLKRMEKIAHMKKEMAAIRAKDIAQGGLTQGQQTQIARNEQRIVQLLEELESLEETLNDSIRESLGARTGRSSRGKLKGFTEDEDELLSDDDDFYDRTKKKPANKSADTQSVETADSLLDKKEALLNEMEEKKRLLLEEKTKTLEPMSEQDTGDDVLDAYMSGLSSQLVLDKTVQVEKDLSSLQTELDRIVYLLNIADPTGETAKKRATTPKEHRSKESASSSSAVKKPEKSKIEEKNVRQPEKAVSGSVAKQATPDVIAEATEASESKEDATENKPTTYKIVKPQWLGAVEDRESKESQPEKRSDTDEGDEFIDYKERKKILETDSQPEKKPESDLESAAPGLILRKKKPAEVREDQKSNPSISEPAGSDMDVENAVALLLKHKRGIYTGEEEVDLRSHGRRDQKQSGKDNKRARKVLGPEKPAFLEPHPESDFEKWVPPEGQSGDGRTSLNDRLGY</sequence>
<evidence type="ECO:0000256" key="2">
    <source>
        <dbReference type="SAM" id="MobiDB-lite"/>
    </source>
</evidence>
<evidence type="ECO:0000256" key="1">
    <source>
        <dbReference type="SAM" id="Coils"/>
    </source>
</evidence>
<feature type="domain" description="FHA" evidence="3">
    <location>
        <begin position="123"/>
        <end position="173"/>
    </location>
</feature>
<reference evidence="4" key="1">
    <citation type="journal article" date="2021" name="Nat. Commun.">
        <title>Genomic analyses provide insights into spinach domestication and the genetic basis of agronomic traits.</title>
        <authorList>
            <person name="Cai X."/>
            <person name="Sun X."/>
            <person name="Xu C."/>
            <person name="Sun H."/>
            <person name="Wang X."/>
            <person name="Ge C."/>
            <person name="Zhang Z."/>
            <person name="Wang Q."/>
            <person name="Fei Z."/>
            <person name="Jiao C."/>
            <person name="Wang Q."/>
        </authorList>
    </citation>
    <scope>NUCLEOTIDE SEQUENCE [LARGE SCALE GENOMIC DNA]</scope>
    <source>
        <strain evidence="4">cv. Varoflay</strain>
    </source>
</reference>
<dbReference type="RefSeq" id="XP_021851747.2">
    <property type="nucleotide sequence ID" value="XM_021996055.2"/>
</dbReference>
<feature type="compositionally biased region" description="Basic and acidic residues" evidence="2">
    <location>
        <begin position="502"/>
        <end position="518"/>
    </location>
</feature>
<dbReference type="KEGG" id="soe:110791301"/>
<feature type="compositionally biased region" description="Basic and acidic residues" evidence="2">
    <location>
        <begin position="566"/>
        <end position="582"/>
    </location>
</feature>
<feature type="compositionally biased region" description="Basic and acidic residues" evidence="2">
    <location>
        <begin position="589"/>
        <end position="610"/>
    </location>
</feature>
<dbReference type="AlphaFoldDB" id="A0A9R0IMG2"/>
<gene>
    <name evidence="5" type="primary">LOC110791301</name>
</gene>
<feature type="region of interest" description="Disordered" evidence="2">
    <location>
        <begin position="367"/>
        <end position="390"/>
    </location>
</feature>
<dbReference type="InterPro" id="IPR008984">
    <property type="entry name" value="SMAD_FHA_dom_sf"/>
</dbReference>
<dbReference type="PROSITE" id="PS50006">
    <property type="entry name" value="FHA_DOMAIN"/>
    <property type="match status" value="1"/>
</dbReference>
<feature type="region of interest" description="Disordered" evidence="2">
    <location>
        <begin position="478"/>
        <end position="647"/>
    </location>
</feature>